<dbReference type="STRING" id="117157.SAMN04489717_1175"/>
<dbReference type="InterPro" id="IPR041698">
    <property type="entry name" value="Methyltransf_25"/>
</dbReference>
<sequence>MATLGPRPDPECDPKEVVRRGYDAISYAYRGDHGDDPRYAQWISALTARVPGGGAVLDLGCGCGVPVSRTLSEAGYAVTGVDLSDVQIERARALVPGATFLRADASVVEFPPGSFDAIVSLYALIHIPVDEQPALLARIASWLRPGGWFLATTGHTAWTGSEENWLGAPMWWSHADAATYRAWLSRAGLTVTREEFVSEGDGGHSLFWAQRT</sequence>
<dbReference type="Proteomes" id="UP000198983">
    <property type="component" value="Chromosome I"/>
</dbReference>
<dbReference type="Gene3D" id="3.40.50.150">
    <property type="entry name" value="Vaccinia Virus protein VP39"/>
    <property type="match status" value="1"/>
</dbReference>
<evidence type="ECO:0000313" key="3">
    <source>
        <dbReference type="EMBL" id="SDR96322.1"/>
    </source>
</evidence>
<gene>
    <name evidence="3" type="ORF">SAMN04489717_1175</name>
</gene>
<proteinExistence type="predicted"/>
<evidence type="ECO:0000256" key="1">
    <source>
        <dbReference type="ARBA" id="ARBA00022679"/>
    </source>
</evidence>
<organism evidence="3 4">
    <name type="scientific">Actinopolymorpha singaporensis</name>
    <dbReference type="NCBI Taxonomy" id="117157"/>
    <lineage>
        <taxon>Bacteria</taxon>
        <taxon>Bacillati</taxon>
        <taxon>Actinomycetota</taxon>
        <taxon>Actinomycetes</taxon>
        <taxon>Propionibacteriales</taxon>
        <taxon>Actinopolymorphaceae</taxon>
        <taxon>Actinopolymorpha</taxon>
    </lineage>
</organism>
<dbReference type="InterPro" id="IPR029063">
    <property type="entry name" value="SAM-dependent_MTases_sf"/>
</dbReference>
<feature type="domain" description="Methyltransferase" evidence="2">
    <location>
        <begin position="56"/>
        <end position="147"/>
    </location>
</feature>
<evidence type="ECO:0000259" key="2">
    <source>
        <dbReference type="Pfam" id="PF13649"/>
    </source>
</evidence>
<dbReference type="Pfam" id="PF13649">
    <property type="entry name" value="Methyltransf_25"/>
    <property type="match status" value="1"/>
</dbReference>
<dbReference type="SUPFAM" id="SSF53335">
    <property type="entry name" value="S-adenosyl-L-methionine-dependent methyltransferases"/>
    <property type="match status" value="1"/>
</dbReference>
<dbReference type="GO" id="GO:0032259">
    <property type="term" value="P:methylation"/>
    <property type="evidence" value="ECO:0007669"/>
    <property type="project" value="UniProtKB-KW"/>
</dbReference>
<reference evidence="3 4" key="1">
    <citation type="submission" date="2016-10" db="EMBL/GenBank/DDBJ databases">
        <authorList>
            <person name="de Groot N.N."/>
        </authorList>
    </citation>
    <scope>NUCLEOTIDE SEQUENCE [LARGE SCALE GENOMIC DNA]</scope>
    <source>
        <strain evidence="3 4">DSM 22024</strain>
    </source>
</reference>
<dbReference type="AlphaFoldDB" id="A0A1H1NBJ9"/>
<keyword evidence="4" id="KW-1185">Reference proteome</keyword>
<dbReference type="RefSeq" id="WP_241827803.1">
    <property type="nucleotide sequence ID" value="NZ_LT629732.1"/>
</dbReference>
<evidence type="ECO:0000313" key="4">
    <source>
        <dbReference type="Proteomes" id="UP000198983"/>
    </source>
</evidence>
<name>A0A1H1NBJ9_9ACTN</name>
<dbReference type="EMBL" id="LT629732">
    <property type="protein sequence ID" value="SDR96322.1"/>
    <property type="molecule type" value="Genomic_DNA"/>
</dbReference>
<keyword evidence="1 3" id="KW-0808">Transferase</keyword>
<dbReference type="GO" id="GO:0008168">
    <property type="term" value="F:methyltransferase activity"/>
    <property type="evidence" value="ECO:0007669"/>
    <property type="project" value="UniProtKB-KW"/>
</dbReference>
<protein>
    <submittedName>
        <fullName evidence="3">Methyltransferase domain-containing protein</fullName>
    </submittedName>
</protein>
<dbReference type="CDD" id="cd02440">
    <property type="entry name" value="AdoMet_MTases"/>
    <property type="match status" value="1"/>
</dbReference>
<accession>A0A1H1NBJ9</accession>
<keyword evidence="3" id="KW-0489">Methyltransferase</keyword>
<dbReference type="PANTHER" id="PTHR43861">
    <property type="entry name" value="TRANS-ACONITATE 2-METHYLTRANSFERASE-RELATED"/>
    <property type="match status" value="1"/>
</dbReference>